<protein>
    <submittedName>
        <fullName evidence="1">Partial</fullName>
    </submittedName>
</protein>
<evidence type="ECO:0000313" key="1">
    <source>
        <dbReference type="EMBL" id="CAB4004956.1"/>
    </source>
</evidence>
<dbReference type="OrthoDB" id="5989194at2759"/>
<dbReference type="EMBL" id="CACRXK020005058">
    <property type="protein sequence ID" value="CAB4004956.1"/>
    <property type="molecule type" value="Genomic_DNA"/>
</dbReference>
<name>A0A6S7HJR8_PARCT</name>
<dbReference type="Proteomes" id="UP001152795">
    <property type="component" value="Unassembled WGS sequence"/>
</dbReference>
<dbReference type="AlphaFoldDB" id="A0A6S7HJR8"/>
<organism evidence="1 2">
    <name type="scientific">Paramuricea clavata</name>
    <name type="common">Red gorgonian</name>
    <name type="synonym">Violescent sea-whip</name>
    <dbReference type="NCBI Taxonomy" id="317549"/>
    <lineage>
        <taxon>Eukaryota</taxon>
        <taxon>Metazoa</taxon>
        <taxon>Cnidaria</taxon>
        <taxon>Anthozoa</taxon>
        <taxon>Octocorallia</taxon>
        <taxon>Malacalcyonacea</taxon>
        <taxon>Plexauridae</taxon>
        <taxon>Paramuricea</taxon>
    </lineage>
</organism>
<dbReference type="Pfam" id="PF03564">
    <property type="entry name" value="DUF1759"/>
    <property type="match status" value="1"/>
</dbReference>
<gene>
    <name evidence="1" type="ORF">PACLA_8A060510</name>
</gene>
<sequence length="273" mass="31063">MTELVKKRKVCRGNCSYVKKLIRMTKELKASYEVTAEAKLVLEEKKIAFTDKLRMLKELDDEILNILCGDKNIEEEIDGEIEESENIKAESSSSATATVNTKQVQLPRLKVPTFSIKVHEWQEFWDGNTQLSEVDKCSYLRGLLLAPARSTVQGFALTADNYKAAVDLLTKCYEIATLAEDNNDKKSITNGIWKSFLDVLGGEIALQGYQRKPDREERQQKNGTNHHNWSTMFAGRQSKCAFCNCPGHRHEDCKVKFLWGECVSRGRCTREGQ</sequence>
<dbReference type="InterPro" id="IPR005312">
    <property type="entry name" value="DUF1759"/>
</dbReference>
<reference evidence="1" key="1">
    <citation type="submission" date="2020-04" db="EMBL/GenBank/DDBJ databases">
        <authorList>
            <person name="Alioto T."/>
            <person name="Alioto T."/>
            <person name="Gomez Garrido J."/>
        </authorList>
    </citation>
    <scope>NUCLEOTIDE SEQUENCE</scope>
    <source>
        <strain evidence="1">A484AB</strain>
    </source>
</reference>
<keyword evidence="2" id="KW-1185">Reference proteome</keyword>
<evidence type="ECO:0000313" key="2">
    <source>
        <dbReference type="Proteomes" id="UP001152795"/>
    </source>
</evidence>
<feature type="non-terminal residue" evidence="1">
    <location>
        <position position="273"/>
    </location>
</feature>
<proteinExistence type="predicted"/>
<accession>A0A6S7HJR8</accession>
<comment type="caution">
    <text evidence="1">The sequence shown here is derived from an EMBL/GenBank/DDBJ whole genome shotgun (WGS) entry which is preliminary data.</text>
</comment>